<dbReference type="GO" id="GO:0005737">
    <property type="term" value="C:cytoplasm"/>
    <property type="evidence" value="ECO:0007669"/>
    <property type="project" value="TreeGrafter"/>
</dbReference>
<dbReference type="Proteomes" id="UP000018467">
    <property type="component" value="Unassembled WGS sequence"/>
</dbReference>
<feature type="region of interest" description="Disordered" evidence="1">
    <location>
        <begin position="84"/>
        <end position="105"/>
    </location>
</feature>
<evidence type="ECO:0000259" key="3">
    <source>
        <dbReference type="PROSITE" id="PS50104"/>
    </source>
</evidence>
<reference evidence="5" key="1">
    <citation type="submission" date="2013-03" db="EMBL/GenBank/DDBJ databases">
        <authorList>
            <person name="Jeffery W."/>
            <person name="Warren W."/>
            <person name="Wilson R.K."/>
        </authorList>
    </citation>
    <scope>NUCLEOTIDE SEQUENCE</scope>
    <source>
        <strain evidence="5">female</strain>
    </source>
</reference>
<evidence type="ECO:0000313" key="5">
    <source>
        <dbReference type="Proteomes" id="UP000018467"/>
    </source>
</evidence>
<dbReference type="Bgee" id="ENSAMXG00000030969">
    <property type="expression patterns" value="Expressed in pharyngeal gill and 3 other cell types or tissues"/>
</dbReference>
<dbReference type="InterPro" id="IPR017279">
    <property type="entry name" value="Tol-interleuk_rcpt_adapt_Tirap"/>
</dbReference>
<keyword evidence="2" id="KW-1133">Transmembrane helix</keyword>
<dbReference type="GeneTree" id="ENSGT00510000048428"/>
<evidence type="ECO:0000256" key="2">
    <source>
        <dbReference type="SAM" id="Phobius"/>
    </source>
</evidence>
<dbReference type="Pfam" id="PF13676">
    <property type="entry name" value="TIR_2"/>
    <property type="match status" value="1"/>
</dbReference>
<dbReference type="SUPFAM" id="SSF52200">
    <property type="entry name" value="Toll/Interleukin receptor TIR domain"/>
    <property type="match status" value="1"/>
</dbReference>
<dbReference type="PANTHER" id="PTHR22662">
    <property type="entry name" value="TIRAP"/>
    <property type="match status" value="1"/>
</dbReference>
<dbReference type="GO" id="GO:0005886">
    <property type="term" value="C:plasma membrane"/>
    <property type="evidence" value="ECO:0007669"/>
    <property type="project" value="TreeGrafter"/>
</dbReference>
<evidence type="ECO:0000256" key="1">
    <source>
        <dbReference type="SAM" id="MobiDB-lite"/>
    </source>
</evidence>
<reference evidence="4" key="4">
    <citation type="submission" date="2025-09" db="UniProtKB">
        <authorList>
            <consortium name="Ensembl"/>
        </authorList>
    </citation>
    <scope>IDENTIFICATION</scope>
</reference>
<organism evidence="4 5">
    <name type="scientific">Astyanax mexicanus</name>
    <name type="common">Blind cave fish</name>
    <name type="synonym">Astyanax fasciatus mexicanus</name>
    <dbReference type="NCBI Taxonomy" id="7994"/>
    <lineage>
        <taxon>Eukaryota</taxon>
        <taxon>Metazoa</taxon>
        <taxon>Chordata</taxon>
        <taxon>Craniata</taxon>
        <taxon>Vertebrata</taxon>
        <taxon>Euteleostomi</taxon>
        <taxon>Actinopterygii</taxon>
        <taxon>Neopterygii</taxon>
        <taxon>Teleostei</taxon>
        <taxon>Ostariophysi</taxon>
        <taxon>Characiformes</taxon>
        <taxon>Characoidei</taxon>
        <taxon>Acestrorhamphidae</taxon>
        <taxon>Acestrorhamphinae</taxon>
        <taxon>Astyanax</taxon>
    </lineage>
</organism>
<feature type="domain" description="TIR" evidence="3">
    <location>
        <begin position="144"/>
        <end position="273"/>
    </location>
</feature>
<dbReference type="STRING" id="7994.ENSAMXP00000035130"/>
<dbReference type="GO" id="GO:0034142">
    <property type="term" value="P:toll-like receptor 4 signaling pathway"/>
    <property type="evidence" value="ECO:0007669"/>
    <property type="project" value="TreeGrafter"/>
</dbReference>
<dbReference type="GO" id="GO:0043123">
    <property type="term" value="P:positive regulation of canonical NF-kappaB signal transduction"/>
    <property type="evidence" value="ECO:0007669"/>
    <property type="project" value="TreeGrafter"/>
</dbReference>
<dbReference type="InterPro" id="IPR000157">
    <property type="entry name" value="TIR_dom"/>
</dbReference>
<dbReference type="GO" id="GO:0035663">
    <property type="term" value="F:Toll-like receptor 2 binding"/>
    <property type="evidence" value="ECO:0007669"/>
    <property type="project" value="TreeGrafter"/>
</dbReference>
<dbReference type="Gene3D" id="3.40.50.10140">
    <property type="entry name" value="Toll/interleukin-1 receptor homology (TIR) domain"/>
    <property type="match status" value="1"/>
</dbReference>
<protein>
    <submittedName>
        <fullName evidence="4">Toll-interleukin 1 receptor (TIR) domain containing adaptor protein</fullName>
    </submittedName>
</protein>
<dbReference type="GO" id="GO:0032760">
    <property type="term" value="P:positive regulation of tumor necrosis factor production"/>
    <property type="evidence" value="ECO:0007669"/>
    <property type="project" value="TreeGrafter"/>
</dbReference>
<dbReference type="InParanoid" id="A0A3B1IZX3"/>
<dbReference type="GO" id="GO:0035662">
    <property type="term" value="F:Toll-like receptor 4 binding"/>
    <property type="evidence" value="ECO:0007669"/>
    <property type="project" value="TreeGrafter"/>
</dbReference>
<dbReference type="PROSITE" id="PS50104">
    <property type="entry name" value="TIR"/>
    <property type="match status" value="1"/>
</dbReference>
<feature type="transmembrane region" description="Helical" evidence="2">
    <location>
        <begin position="315"/>
        <end position="338"/>
    </location>
</feature>
<evidence type="ECO:0000313" key="4">
    <source>
        <dbReference type="Ensembl" id="ENSAMXP00000035130.1"/>
    </source>
</evidence>
<name>A0A3B1IZX3_ASTMX</name>
<reference evidence="4" key="3">
    <citation type="submission" date="2025-08" db="UniProtKB">
        <authorList>
            <consortium name="Ensembl"/>
        </authorList>
    </citation>
    <scope>IDENTIFICATION</scope>
</reference>
<keyword evidence="5" id="KW-1185">Reference proteome</keyword>
<dbReference type="GO" id="GO:2000343">
    <property type="term" value="P:positive regulation of chemokine (C-X-C motif) ligand 2 production"/>
    <property type="evidence" value="ECO:0007669"/>
    <property type="project" value="TreeGrafter"/>
</dbReference>
<dbReference type="Ensembl" id="ENSAMXT00000037062.1">
    <property type="protein sequence ID" value="ENSAMXP00000035130.1"/>
    <property type="gene ID" value="ENSAMXG00000030969.1"/>
</dbReference>
<proteinExistence type="predicted"/>
<dbReference type="InterPro" id="IPR035897">
    <property type="entry name" value="Toll_tir_struct_dom_sf"/>
</dbReference>
<sequence>MWDTQSVFKTLIYYQKHTFLNGAVDLMCCRFKMRILFFFLSEKELGNMEADYGSSMIGRFCRHFRKPKKDTILCYAKKRFQNSESFSSENPDGLSMDAGPSSCGNSSSSSSHPDCICPALSSPSSSSHCICTAQGLSVCSTRTRTYDVCVCHSDENVAQAHALVTFLESPSRGLRCFLRMRDCPLGGAVSSELCNAVQSSHCSVLLISPSFLTDDWCMYQMHQALSEGPMSQRIIPAVLDMHISEIPHELRFLYIVDLNRNHEAGYTRVYRAVLQYFKEIPISHSQSSAEDCGKEITVMHYQETAQNMDLHGVTLAFSACFFILLFLINCFPSLTGLFF</sequence>
<dbReference type="AlphaFoldDB" id="A0A3B1IZX3"/>
<dbReference type="SMART" id="SM00255">
    <property type="entry name" value="TIR"/>
    <property type="match status" value="1"/>
</dbReference>
<dbReference type="PANTHER" id="PTHR22662:SF0">
    <property type="entry name" value="TOLL_INTERLEUKIN-1 RECEPTOR DOMAIN-CONTAINING ADAPTER PROTEIN"/>
    <property type="match status" value="1"/>
</dbReference>
<keyword evidence="2" id="KW-0812">Transmembrane</keyword>
<reference evidence="5" key="2">
    <citation type="journal article" date="2014" name="Nat. Commun.">
        <title>The cavefish genome reveals candidate genes for eye loss.</title>
        <authorList>
            <person name="McGaugh S.E."/>
            <person name="Gross J.B."/>
            <person name="Aken B."/>
            <person name="Blin M."/>
            <person name="Borowsky R."/>
            <person name="Chalopin D."/>
            <person name="Hinaux H."/>
            <person name="Jeffery W.R."/>
            <person name="Keene A."/>
            <person name="Ma L."/>
            <person name="Minx P."/>
            <person name="Murphy D."/>
            <person name="O'Quin K.E."/>
            <person name="Retaux S."/>
            <person name="Rohner N."/>
            <person name="Searle S.M."/>
            <person name="Stahl B.A."/>
            <person name="Tabin C."/>
            <person name="Volff J.N."/>
            <person name="Yoshizawa M."/>
            <person name="Warren W.C."/>
        </authorList>
    </citation>
    <scope>NUCLEOTIDE SEQUENCE [LARGE SCALE GENOMIC DNA]</scope>
    <source>
        <strain evidence="5">female</strain>
    </source>
</reference>
<keyword evidence="2" id="KW-0472">Membrane</keyword>
<accession>A0A3B1IZX3</accession>